<gene>
    <name evidence="2" type="ORF">SAMN05444007_106214</name>
</gene>
<dbReference type="Pfam" id="PF00581">
    <property type="entry name" value="Rhodanese"/>
    <property type="match status" value="1"/>
</dbReference>
<dbReference type="RefSeq" id="WP_092367039.1">
    <property type="nucleotide sequence ID" value="NZ_BMGV01000006.1"/>
</dbReference>
<dbReference type="PROSITE" id="PS50206">
    <property type="entry name" value="RHODANESE_3"/>
    <property type="match status" value="1"/>
</dbReference>
<accession>A0A1H7AZW6</accession>
<dbReference type="Proteomes" id="UP000199379">
    <property type="component" value="Unassembled WGS sequence"/>
</dbReference>
<keyword evidence="3" id="KW-1185">Reference proteome</keyword>
<feature type="domain" description="Rhodanese" evidence="1">
    <location>
        <begin position="55"/>
        <end position="155"/>
    </location>
</feature>
<reference evidence="2 3" key="1">
    <citation type="submission" date="2016-10" db="EMBL/GenBank/DDBJ databases">
        <authorList>
            <person name="de Groot N.N."/>
        </authorList>
    </citation>
    <scope>NUCLEOTIDE SEQUENCE [LARGE SCALE GENOMIC DNA]</scope>
    <source>
        <strain evidence="2 3">DSM 29340</strain>
    </source>
</reference>
<evidence type="ECO:0000313" key="3">
    <source>
        <dbReference type="Proteomes" id="UP000199379"/>
    </source>
</evidence>
<proteinExistence type="predicted"/>
<sequence>MERKLNGMVPRMTRRWLLLAGIAALGAWGIRQYRLIPPDFPGGTLTAGEAFEAAQSGRIVLVDIRTPQEWRRTGIARGAHPIDMRREDFRAALDDLTAENPSRPVALICARGVRSARLGNALAEAGYDNILDVPEGMLGSRAGPGWLASDLPVTAYSGGAG</sequence>
<dbReference type="Gene3D" id="3.40.250.10">
    <property type="entry name" value="Rhodanese-like domain"/>
    <property type="match status" value="1"/>
</dbReference>
<dbReference type="CDD" id="cd00158">
    <property type="entry name" value="RHOD"/>
    <property type="match status" value="1"/>
</dbReference>
<evidence type="ECO:0000259" key="1">
    <source>
        <dbReference type="PROSITE" id="PS50206"/>
    </source>
</evidence>
<organism evidence="2 3">
    <name type="scientific">Cribrihabitans marinus</name>
    <dbReference type="NCBI Taxonomy" id="1227549"/>
    <lineage>
        <taxon>Bacteria</taxon>
        <taxon>Pseudomonadati</taxon>
        <taxon>Pseudomonadota</taxon>
        <taxon>Alphaproteobacteria</taxon>
        <taxon>Rhodobacterales</taxon>
        <taxon>Paracoccaceae</taxon>
        <taxon>Cribrihabitans</taxon>
    </lineage>
</organism>
<name>A0A1H7AZW6_9RHOB</name>
<dbReference type="OrthoDB" id="9812109at2"/>
<dbReference type="InterPro" id="IPR036873">
    <property type="entry name" value="Rhodanese-like_dom_sf"/>
</dbReference>
<dbReference type="EMBL" id="FNYD01000006">
    <property type="protein sequence ID" value="SEJ70486.1"/>
    <property type="molecule type" value="Genomic_DNA"/>
</dbReference>
<evidence type="ECO:0000313" key="2">
    <source>
        <dbReference type="EMBL" id="SEJ70486.1"/>
    </source>
</evidence>
<dbReference type="SMART" id="SM00450">
    <property type="entry name" value="RHOD"/>
    <property type="match status" value="1"/>
</dbReference>
<dbReference type="GO" id="GO:0016740">
    <property type="term" value="F:transferase activity"/>
    <property type="evidence" value="ECO:0007669"/>
    <property type="project" value="UniProtKB-KW"/>
</dbReference>
<dbReference type="STRING" id="1227549.SAMN05444007_106214"/>
<dbReference type="SUPFAM" id="SSF52821">
    <property type="entry name" value="Rhodanese/Cell cycle control phosphatase"/>
    <property type="match status" value="1"/>
</dbReference>
<dbReference type="InterPro" id="IPR001763">
    <property type="entry name" value="Rhodanese-like_dom"/>
</dbReference>
<protein>
    <submittedName>
        <fullName evidence="2">Rhodanese-related sulfurtransferase</fullName>
    </submittedName>
</protein>
<keyword evidence="2" id="KW-0808">Transferase</keyword>
<dbReference type="AlphaFoldDB" id="A0A1H7AZW6"/>